<dbReference type="InterPro" id="IPR005758">
    <property type="entry name" value="UDP-N-AcMur_Ala_ligase_MurC"/>
</dbReference>
<dbReference type="InterPro" id="IPR036615">
    <property type="entry name" value="Mur_ligase_C_dom_sf"/>
</dbReference>
<dbReference type="GO" id="GO:0071555">
    <property type="term" value="P:cell wall organization"/>
    <property type="evidence" value="ECO:0007669"/>
    <property type="project" value="UniProtKB-KW"/>
</dbReference>
<evidence type="ECO:0000256" key="10">
    <source>
        <dbReference type="ARBA" id="ARBA00022984"/>
    </source>
</evidence>
<dbReference type="AlphaFoldDB" id="A0A498CIL3"/>
<evidence type="ECO:0000256" key="7">
    <source>
        <dbReference type="ARBA" id="ARBA00022741"/>
    </source>
</evidence>
<evidence type="ECO:0000256" key="8">
    <source>
        <dbReference type="ARBA" id="ARBA00022840"/>
    </source>
</evidence>
<name>A0A498CIL3_9FIRM</name>
<comment type="subcellular location">
    <subcellularLocation>
        <location evidence="1 14">Cytoplasm</location>
    </subcellularLocation>
</comment>
<dbReference type="PANTHER" id="PTHR43445:SF3">
    <property type="entry name" value="UDP-N-ACETYLMURAMATE--L-ALANINE LIGASE"/>
    <property type="match status" value="1"/>
</dbReference>
<comment type="similarity">
    <text evidence="14">Belongs to the MurCDEF family.</text>
</comment>
<protein>
    <recommendedName>
        <fullName evidence="3 14">UDP-N-acetylmuramate--L-alanine ligase</fullName>
        <ecNumber evidence="3 14">6.3.2.8</ecNumber>
    </recommendedName>
    <alternativeName>
        <fullName evidence="14">UDP-N-acetylmuramoyl-L-alanine synthetase</fullName>
    </alternativeName>
</protein>
<evidence type="ECO:0000256" key="11">
    <source>
        <dbReference type="ARBA" id="ARBA00023306"/>
    </source>
</evidence>
<keyword evidence="9 14" id="KW-0133">Cell shape</keyword>
<evidence type="ECO:0000256" key="5">
    <source>
        <dbReference type="ARBA" id="ARBA00022598"/>
    </source>
</evidence>
<comment type="function">
    <text evidence="14">Cell wall formation.</text>
</comment>
<dbReference type="Gene3D" id="3.90.190.20">
    <property type="entry name" value="Mur ligase, C-terminal domain"/>
    <property type="match status" value="1"/>
</dbReference>
<evidence type="ECO:0000313" key="19">
    <source>
        <dbReference type="Proteomes" id="UP000276301"/>
    </source>
</evidence>
<dbReference type="NCBIfam" id="TIGR01082">
    <property type="entry name" value="murC"/>
    <property type="match status" value="1"/>
</dbReference>
<dbReference type="Pfam" id="PF02875">
    <property type="entry name" value="Mur_ligase_C"/>
    <property type="match status" value="1"/>
</dbReference>
<sequence length="453" mass="48531">MFDGSLLKTVKHIHFIGIGGSGMFPIVQILHAQGYFITGSDNNESDTVSLERSMGIPVALGQRAENIDGADLIIYTAAIMADNPELIAAKKSGVPTVERAEILGYLTSLYHECICVCGTHGKTTTTAMLTQILLGAGLDPTAVIGGKLPAIGGNGRVGESDVMVCEACEFNDHFLQLDPDVAVILNVDADHLEYFGTIENIIKSFRIFAGMAKKAVIVNGSDENSMKAVSGVTGKEIITFGWEESCDYSPAGIVHEGAVSTFDLLHHGKPLGRFTIHVPGRHNILNAVAAIAAAIHAGAPVSAIAEHLAKFRGAGRRFEILGAVNGVTIADDYAHHPAELAATLRAAKELPFREVWAVFQPFTYSRTQMLMDDFALALALADHVVMSEIMGSREKNTYGVYTSQLAEKIPGSVWFPAFPEIARYVMANAKPGDLVLTLGCGDVYKCAKLMLQK</sequence>
<dbReference type="InterPro" id="IPR000713">
    <property type="entry name" value="Mur_ligase_N"/>
</dbReference>
<dbReference type="UniPathway" id="UPA00219"/>
<gene>
    <name evidence="14 18" type="primary">murC</name>
    <name evidence="18" type="ORF">D4A47_13990</name>
</gene>
<organism evidence="18 19">
    <name type="scientific">Anaerotruncus massiliensis</name>
    <name type="common">ex Liu et al. 2021</name>
    <dbReference type="NCBI Taxonomy" id="2321404"/>
    <lineage>
        <taxon>Bacteria</taxon>
        <taxon>Bacillati</taxon>
        <taxon>Bacillota</taxon>
        <taxon>Clostridia</taxon>
        <taxon>Eubacteriales</taxon>
        <taxon>Oscillospiraceae</taxon>
        <taxon>Anaerotruncus</taxon>
    </lineage>
</organism>
<evidence type="ECO:0000256" key="3">
    <source>
        <dbReference type="ARBA" id="ARBA00012211"/>
    </source>
</evidence>
<dbReference type="RefSeq" id="WP_121587753.1">
    <property type="nucleotide sequence ID" value="NZ_RCHT01000068.1"/>
</dbReference>
<evidence type="ECO:0000256" key="14">
    <source>
        <dbReference type="HAMAP-Rule" id="MF_00046"/>
    </source>
</evidence>
<comment type="caution">
    <text evidence="18">The sequence shown here is derived from an EMBL/GenBank/DDBJ whole genome shotgun (WGS) entry which is preliminary data.</text>
</comment>
<keyword evidence="8 14" id="KW-0067">ATP-binding</keyword>
<dbReference type="GO" id="GO:0008763">
    <property type="term" value="F:UDP-N-acetylmuramate-L-alanine ligase activity"/>
    <property type="evidence" value="ECO:0007669"/>
    <property type="project" value="UniProtKB-UniRule"/>
</dbReference>
<dbReference type="InterPro" id="IPR013221">
    <property type="entry name" value="Mur_ligase_cen"/>
</dbReference>
<dbReference type="HAMAP" id="MF_00046">
    <property type="entry name" value="MurC"/>
    <property type="match status" value="1"/>
</dbReference>
<evidence type="ECO:0000256" key="1">
    <source>
        <dbReference type="ARBA" id="ARBA00004496"/>
    </source>
</evidence>
<dbReference type="GO" id="GO:0008360">
    <property type="term" value="P:regulation of cell shape"/>
    <property type="evidence" value="ECO:0007669"/>
    <property type="project" value="UniProtKB-KW"/>
</dbReference>
<comment type="pathway">
    <text evidence="2 14">Cell wall biogenesis; peptidoglycan biosynthesis.</text>
</comment>
<feature type="binding site" evidence="14">
    <location>
        <begin position="118"/>
        <end position="124"/>
    </location>
    <ligand>
        <name>ATP</name>
        <dbReference type="ChEBI" id="CHEBI:30616"/>
    </ligand>
</feature>
<dbReference type="GO" id="GO:0005737">
    <property type="term" value="C:cytoplasm"/>
    <property type="evidence" value="ECO:0007669"/>
    <property type="project" value="UniProtKB-SubCell"/>
</dbReference>
<dbReference type="Gene3D" id="3.40.50.720">
    <property type="entry name" value="NAD(P)-binding Rossmann-like Domain"/>
    <property type="match status" value="1"/>
</dbReference>
<dbReference type="Pfam" id="PF08245">
    <property type="entry name" value="Mur_ligase_M"/>
    <property type="match status" value="1"/>
</dbReference>
<feature type="domain" description="Mur ligase N-terminal catalytic" evidence="15">
    <location>
        <begin position="12"/>
        <end position="110"/>
    </location>
</feature>
<dbReference type="InterPro" id="IPR036565">
    <property type="entry name" value="Mur-like_cat_sf"/>
</dbReference>
<dbReference type="PANTHER" id="PTHR43445">
    <property type="entry name" value="UDP-N-ACETYLMURAMATE--L-ALANINE LIGASE-RELATED"/>
    <property type="match status" value="1"/>
</dbReference>
<reference evidence="18 19" key="1">
    <citation type="submission" date="2018-10" db="EMBL/GenBank/DDBJ databases">
        <title>Anaerotruncus faecis sp. nov., isolated from human feces.</title>
        <authorList>
            <person name="Wang Y.-J."/>
        </authorList>
    </citation>
    <scope>NUCLEOTIDE SEQUENCE [LARGE SCALE GENOMIC DNA]</scope>
    <source>
        <strain evidence="18 19">22A2-44</strain>
    </source>
</reference>
<evidence type="ECO:0000256" key="6">
    <source>
        <dbReference type="ARBA" id="ARBA00022618"/>
    </source>
</evidence>
<evidence type="ECO:0000256" key="9">
    <source>
        <dbReference type="ARBA" id="ARBA00022960"/>
    </source>
</evidence>
<dbReference type="SUPFAM" id="SSF53244">
    <property type="entry name" value="MurD-like peptide ligases, peptide-binding domain"/>
    <property type="match status" value="1"/>
</dbReference>
<dbReference type="GO" id="GO:0051301">
    <property type="term" value="P:cell division"/>
    <property type="evidence" value="ECO:0007669"/>
    <property type="project" value="UniProtKB-KW"/>
</dbReference>
<evidence type="ECO:0000256" key="4">
    <source>
        <dbReference type="ARBA" id="ARBA00022490"/>
    </source>
</evidence>
<dbReference type="EMBL" id="RCHT01000068">
    <property type="protein sequence ID" value="RLL06073.1"/>
    <property type="molecule type" value="Genomic_DNA"/>
</dbReference>
<keyword evidence="12 14" id="KW-0961">Cell wall biogenesis/degradation</keyword>
<evidence type="ECO:0000256" key="2">
    <source>
        <dbReference type="ARBA" id="ARBA00004752"/>
    </source>
</evidence>
<dbReference type="InterPro" id="IPR050061">
    <property type="entry name" value="MurCDEF_pg_biosynth"/>
</dbReference>
<keyword evidence="6 14" id="KW-0132">Cell division</keyword>
<dbReference type="EC" id="6.3.2.8" evidence="3 14"/>
<dbReference type="SUPFAM" id="SSF51984">
    <property type="entry name" value="MurCD N-terminal domain"/>
    <property type="match status" value="1"/>
</dbReference>
<dbReference type="Pfam" id="PF01225">
    <property type="entry name" value="Mur_ligase"/>
    <property type="match status" value="1"/>
</dbReference>
<dbReference type="GO" id="GO:0009252">
    <property type="term" value="P:peptidoglycan biosynthetic process"/>
    <property type="evidence" value="ECO:0007669"/>
    <property type="project" value="UniProtKB-UniRule"/>
</dbReference>
<dbReference type="Proteomes" id="UP000276301">
    <property type="component" value="Unassembled WGS sequence"/>
</dbReference>
<evidence type="ECO:0000313" key="18">
    <source>
        <dbReference type="EMBL" id="RLL06073.1"/>
    </source>
</evidence>
<keyword evidence="4 14" id="KW-0963">Cytoplasm</keyword>
<feature type="domain" description="Mur ligase central" evidence="17">
    <location>
        <begin position="116"/>
        <end position="294"/>
    </location>
</feature>
<dbReference type="SUPFAM" id="SSF53623">
    <property type="entry name" value="MurD-like peptide ligases, catalytic domain"/>
    <property type="match status" value="1"/>
</dbReference>
<comment type="catalytic activity">
    <reaction evidence="13 14">
        <text>UDP-N-acetyl-alpha-D-muramate + L-alanine + ATP = UDP-N-acetyl-alpha-D-muramoyl-L-alanine + ADP + phosphate + H(+)</text>
        <dbReference type="Rhea" id="RHEA:23372"/>
        <dbReference type="ChEBI" id="CHEBI:15378"/>
        <dbReference type="ChEBI" id="CHEBI:30616"/>
        <dbReference type="ChEBI" id="CHEBI:43474"/>
        <dbReference type="ChEBI" id="CHEBI:57972"/>
        <dbReference type="ChEBI" id="CHEBI:70757"/>
        <dbReference type="ChEBI" id="CHEBI:83898"/>
        <dbReference type="ChEBI" id="CHEBI:456216"/>
        <dbReference type="EC" id="6.3.2.8"/>
    </reaction>
</comment>
<feature type="domain" description="Mur ligase C-terminal" evidence="16">
    <location>
        <begin position="316"/>
        <end position="441"/>
    </location>
</feature>
<evidence type="ECO:0000256" key="12">
    <source>
        <dbReference type="ARBA" id="ARBA00023316"/>
    </source>
</evidence>
<dbReference type="Gene3D" id="3.40.1190.10">
    <property type="entry name" value="Mur-like, catalytic domain"/>
    <property type="match status" value="1"/>
</dbReference>
<keyword evidence="11 14" id="KW-0131">Cell cycle</keyword>
<evidence type="ECO:0000259" key="15">
    <source>
        <dbReference type="Pfam" id="PF01225"/>
    </source>
</evidence>
<evidence type="ECO:0000256" key="13">
    <source>
        <dbReference type="ARBA" id="ARBA00047833"/>
    </source>
</evidence>
<keyword evidence="7 14" id="KW-0547">Nucleotide-binding</keyword>
<evidence type="ECO:0000259" key="16">
    <source>
        <dbReference type="Pfam" id="PF02875"/>
    </source>
</evidence>
<accession>A0A498CIL3</accession>
<keyword evidence="10 14" id="KW-0573">Peptidoglycan synthesis</keyword>
<evidence type="ECO:0000259" key="17">
    <source>
        <dbReference type="Pfam" id="PF08245"/>
    </source>
</evidence>
<proteinExistence type="inferred from homology"/>
<keyword evidence="19" id="KW-1185">Reference proteome</keyword>
<keyword evidence="5 14" id="KW-0436">Ligase</keyword>
<dbReference type="GO" id="GO:0005524">
    <property type="term" value="F:ATP binding"/>
    <property type="evidence" value="ECO:0007669"/>
    <property type="project" value="UniProtKB-UniRule"/>
</dbReference>
<dbReference type="InterPro" id="IPR004101">
    <property type="entry name" value="Mur_ligase_C"/>
</dbReference>